<gene>
    <name evidence="2" type="ORF">CVIRNUC_001455</name>
</gene>
<evidence type="ECO:0000313" key="3">
    <source>
        <dbReference type="Proteomes" id="UP001314263"/>
    </source>
</evidence>
<dbReference type="EMBL" id="CAUYUE010000002">
    <property type="protein sequence ID" value="CAK0743254.1"/>
    <property type="molecule type" value="Genomic_DNA"/>
</dbReference>
<accession>A0AAV1HUJ8</accession>
<name>A0AAV1HUJ8_9CHLO</name>
<protein>
    <recommendedName>
        <fullName evidence="1">Glyoxalase-like domain-containing protein</fullName>
    </recommendedName>
</protein>
<organism evidence="2 3">
    <name type="scientific">Coccomyxa viridis</name>
    <dbReference type="NCBI Taxonomy" id="1274662"/>
    <lineage>
        <taxon>Eukaryota</taxon>
        <taxon>Viridiplantae</taxon>
        <taxon>Chlorophyta</taxon>
        <taxon>core chlorophytes</taxon>
        <taxon>Trebouxiophyceae</taxon>
        <taxon>Trebouxiophyceae incertae sedis</taxon>
        <taxon>Coccomyxaceae</taxon>
        <taxon>Coccomyxa</taxon>
    </lineage>
</organism>
<comment type="caution">
    <text evidence="2">The sequence shown here is derived from an EMBL/GenBank/DDBJ whole genome shotgun (WGS) entry which is preliminary data.</text>
</comment>
<keyword evidence="3" id="KW-1185">Reference proteome</keyword>
<dbReference type="Gene3D" id="3.10.180.10">
    <property type="entry name" value="2,3-Dihydroxybiphenyl 1,2-Dioxygenase, domain 1"/>
    <property type="match status" value="1"/>
</dbReference>
<evidence type="ECO:0000259" key="1">
    <source>
        <dbReference type="Pfam" id="PF13468"/>
    </source>
</evidence>
<sequence>MPPVLKMAGLPRIDHIIIGAKDLKAAGDHIYDTYGLASYLGGRHQGWGTENIIIPLGEAYLEIAAVFDEEIANNIDWGRYVRDTPLKKDKPWELLTFCIETSEGAEATSKRLKHMYKPMLRKLPDGSSLTWKVATMSRFEESDRAPKPFFISWDDPAQRPDKASSMLLHSSCYFYCYGSRSRQVGQISFVELFPESSHICNPPHRVPLTHARDVHVHT</sequence>
<dbReference type="PANTHER" id="PTHR40265">
    <property type="entry name" value="BLL2707 PROTEIN"/>
    <property type="match status" value="1"/>
</dbReference>
<dbReference type="InterPro" id="IPR025870">
    <property type="entry name" value="Glyoxalase-like_dom"/>
</dbReference>
<reference evidence="2 3" key="1">
    <citation type="submission" date="2023-10" db="EMBL/GenBank/DDBJ databases">
        <authorList>
            <person name="Maclean D."/>
            <person name="Macfadyen A."/>
        </authorList>
    </citation>
    <scope>NUCLEOTIDE SEQUENCE [LARGE SCALE GENOMIC DNA]</scope>
</reference>
<dbReference type="Proteomes" id="UP001314263">
    <property type="component" value="Unassembled WGS sequence"/>
</dbReference>
<dbReference type="PANTHER" id="PTHR40265:SF1">
    <property type="entry name" value="GLYOXALASE-LIKE DOMAIN-CONTAINING PROTEIN"/>
    <property type="match status" value="1"/>
</dbReference>
<dbReference type="Pfam" id="PF13468">
    <property type="entry name" value="Glyoxalase_3"/>
    <property type="match status" value="1"/>
</dbReference>
<dbReference type="InterPro" id="IPR029068">
    <property type="entry name" value="Glyas_Bleomycin-R_OHBP_Dase"/>
</dbReference>
<proteinExistence type="predicted"/>
<dbReference type="AlphaFoldDB" id="A0AAV1HUJ8"/>
<feature type="domain" description="Glyoxalase-like" evidence="1">
    <location>
        <begin position="13"/>
        <end position="159"/>
    </location>
</feature>
<evidence type="ECO:0000313" key="2">
    <source>
        <dbReference type="EMBL" id="CAK0743254.1"/>
    </source>
</evidence>